<accession>A9B9A1</accession>
<keyword evidence="2" id="KW-1185">Reference proteome</keyword>
<dbReference type="InParanoid" id="A9B9A1"/>
<name>A9B9A1_HERA2</name>
<evidence type="ECO:0000313" key="2">
    <source>
        <dbReference type="Proteomes" id="UP000000787"/>
    </source>
</evidence>
<keyword evidence="1" id="KW-0614">Plasmid</keyword>
<dbReference type="EMBL" id="CP000877">
    <property type="protein sequence ID" value="ABX07915.1"/>
    <property type="molecule type" value="Genomic_DNA"/>
</dbReference>
<organism evidence="1 2">
    <name type="scientific">Herpetosiphon aurantiacus (strain ATCC 23779 / DSM 785 / 114-95)</name>
    <dbReference type="NCBI Taxonomy" id="316274"/>
    <lineage>
        <taxon>Bacteria</taxon>
        <taxon>Bacillati</taxon>
        <taxon>Chloroflexota</taxon>
        <taxon>Chloroflexia</taxon>
        <taxon>Herpetosiphonales</taxon>
        <taxon>Herpetosiphonaceae</taxon>
        <taxon>Herpetosiphon</taxon>
    </lineage>
</organism>
<gene>
    <name evidence="1" type="ordered locus">Haur_5288</name>
</gene>
<sequence length="119" mass="13496">MPPDHLAFNRSGQRPQLIALGLIEFAIACKLTAHSIHLALPPPIIQLRVVDAQGDFGTLSQFLWLPRDALQNHPPHIHGQVFHQQCLQRGDQLPAICLGLHRIVHKIYLSIFYSNYCYD</sequence>
<dbReference type="Proteomes" id="UP000000787">
    <property type="component" value="Plasmid pHAU02"/>
</dbReference>
<geneLocation type="plasmid" evidence="1 2">
    <name>pHAU02</name>
</geneLocation>
<proteinExistence type="predicted"/>
<dbReference type="BioCyc" id="HAUR316274:GHYA-5350-MONOMER"/>
<dbReference type="KEGG" id="hau:Haur_5288"/>
<dbReference type="HOGENOM" id="CLU_2058139_0_0_0"/>
<evidence type="ECO:0000313" key="1">
    <source>
        <dbReference type="EMBL" id="ABX07915.1"/>
    </source>
</evidence>
<protein>
    <submittedName>
        <fullName evidence="1">Uncharacterized protein</fullName>
    </submittedName>
</protein>
<reference evidence="1 2" key="1">
    <citation type="journal article" date="2011" name="Stand. Genomic Sci.">
        <title>Complete genome sequence of the filamentous gliding predatory bacterium Herpetosiphon aurantiacus type strain (114-95(T)).</title>
        <authorList>
            <person name="Kiss H."/>
            <person name="Nett M."/>
            <person name="Domin N."/>
            <person name="Martin K."/>
            <person name="Maresca J.A."/>
            <person name="Copeland A."/>
            <person name="Lapidus A."/>
            <person name="Lucas S."/>
            <person name="Berry K.W."/>
            <person name="Glavina Del Rio T."/>
            <person name="Dalin E."/>
            <person name="Tice H."/>
            <person name="Pitluck S."/>
            <person name="Richardson P."/>
            <person name="Bruce D."/>
            <person name="Goodwin L."/>
            <person name="Han C."/>
            <person name="Detter J.C."/>
            <person name="Schmutz J."/>
            <person name="Brettin T."/>
            <person name="Land M."/>
            <person name="Hauser L."/>
            <person name="Kyrpides N.C."/>
            <person name="Ivanova N."/>
            <person name="Goker M."/>
            <person name="Woyke T."/>
            <person name="Klenk H.P."/>
            <person name="Bryant D.A."/>
        </authorList>
    </citation>
    <scope>NUCLEOTIDE SEQUENCE [LARGE SCALE GENOMIC DNA]</scope>
    <source>
        <strain evidence="2">ATCC 23779 / DSM 785 / 114-95</strain>
        <plasmid evidence="1">pHAU02</plasmid>
    </source>
</reference>
<dbReference type="AlphaFoldDB" id="A9B9A1"/>